<dbReference type="PROSITE" id="PS51072">
    <property type="entry name" value="MHD"/>
    <property type="match status" value="1"/>
</dbReference>
<keyword evidence="15" id="KW-1185">Reference proteome</keyword>
<keyword evidence="2 9" id="KW-0813">Transport</keyword>
<evidence type="ECO:0000256" key="8">
    <source>
        <dbReference type="ARBA" id="ARBA00023329"/>
    </source>
</evidence>
<protein>
    <recommendedName>
        <fullName evidence="9">Coatomer subunit delta</fullName>
    </recommendedName>
</protein>
<keyword evidence="7 9" id="KW-0472">Membrane</keyword>
<evidence type="ECO:0000256" key="5">
    <source>
        <dbReference type="ARBA" id="ARBA00022927"/>
    </source>
</evidence>
<dbReference type="GO" id="GO:0000139">
    <property type="term" value="C:Golgi membrane"/>
    <property type="evidence" value="ECO:0007669"/>
    <property type="project" value="UniProtKB-SubCell"/>
</dbReference>
<keyword evidence="11" id="KW-0175">Coiled coil</keyword>
<evidence type="ECO:0000313" key="15">
    <source>
        <dbReference type="Proteomes" id="UP001165063"/>
    </source>
</evidence>
<gene>
    <name evidence="14" type="ORF">Amon01_000941200</name>
</gene>
<evidence type="ECO:0000256" key="10">
    <source>
        <dbReference type="RuleBase" id="RU366052"/>
    </source>
</evidence>
<dbReference type="InterPro" id="IPR028565">
    <property type="entry name" value="MHD"/>
</dbReference>
<feature type="region of interest" description="Disordered" evidence="12">
    <location>
        <begin position="128"/>
        <end position="204"/>
    </location>
</feature>
<evidence type="ECO:0000256" key="3">
    <source>
        <dbReference type="ARBA" id="ARBA00022490"/>
    </source>
</evidence>
<evidence type="ECO:0000313" key="14">
    <source>
        <dbReference type="EMBL" id="GME73930.1"/>
    </source>
</evidence>
<feature type="domain" description="MHD" evidence="13">
    <location>
        <begin position="203"/>
        <end position="271"/>
    </location>
</feature>
<dbReference type="SUPFAM" id="SSF49447">
    <property type="entry name" value="Second domain of Mu2 adaptin subunit (ap50) of ap2 adaptor"/>
    <property type="match status" value="1"/>
</dbReference>
<keyword evidence="5 9" id="KW-0653">Protein transport</keyword>
<comment type="caution">
    <text evidence="14">The sequence shown here is derived from an EMBL/GenBank/DDBJ whole genome shotgun (WGS) entry which is preliminary data.</text>
</comment>
<keyword evidence="3 9" id="KW-0963">Cytoplasm</keyword>
<organism evidence="14 15">
    <name type="scientific">Ambrosiozyma monospora</name>
    <name type="common">Yeast</name>
    <name type="synonym">Endomycopsis monosporus</name>
    <dbReference type="NCBI Taxonomy" id="43982"/>
    <lineage>
        <taxon>Eukaryota</taxon>
        <taxon>Fungi</taxon>
        <taxon>Dikarya</taxon>
        <taxon>Ascomycota</taxon>
        <taxon>Saccharomycotina</taxon>
        <taxon>Pichiomycetes</taxon>
        <taxon>Pichiales</taxon>
        <taxon>Pichiaceae</taxon>
        <taxon>Ambrosiozyma</taxon>
    </lineage>
</organism>
<evidence type="ECO:0000256" key="11">
    <source>
        <dbReference type="SAM" id="Coils"/>
    </source>
</evidence>
<dbReference type="GO" id="GO:0015031">
    <property type="term" value="P:protein transport"/>
    <property type="evidence" value="ECO:0007669"/>
    <property type="project" value="UniProtKB-KW"/>
</dbReference>
<evidence type="ECO:0000256" key="9">
    <source>
        <dbReference type="RuleBase" id="RU364018"/>
    </source>
</evidence>
<comment type="similarity">
    <text evidence="1 9">Belongs to the adaptor complexes medium subunit family. Delta-COP subfamily.</text>
</comment>
<dbReference type="Proteomes" id="UP001165063">
    <property type="component" value="Unassembled WGS sequence"/>
</dbReference>
<evidence type="ECO:0000256" key="7">
    <source>
        <dbReference type="ARBA" id="ARBA00023136"/>
    </source>
</evidence>
<comment type="subunit">
    <text evidence="9">Oligomeric complex that consists of at least the alpha, beta, beta', gamma, delta, epsilon and zeta subunits.</text>
</comment>
<dbReference type="GO" id="GO:0030126">
    <property type="term" value="C:COPI vesicle coat"/>
    <property type="evidence" value="ECO:0007669"/>
    <property type="project" value="UniProtKB-UniRule"/>
</dbReference>
<evidence type="ECO:0000256" key="6">
    <source>
        <dbReference type="ARBA" id="ARBA00023034"/>
    </source>
</evidence>
<dbReference type="GO" id="GO:0051645">
    <property type="term" value="P:Golgi localization"/>
    <property type="evidence" value="ECO:0007669"/>
    <property type="project" value="TreeGrafter"/>
</dbReference>
<feature type="coiled-coil region" evidence="11">
    <location>
        <begin position="62"/>
        <end position="96"/>
    </location>
</feature>
<evidence type="ECO:0000256" key="1">
    <source>
        <dbReference type="ARBA" id="ARBA00010516"/>
    </source>
</evidence>
<dbReference type="OrthoDB" id="10266042at2759"/>
<proteinExistence type="inferred from homology"/>
<dbReference type="InterPro" id="IPR011012">
    <property type="entry name" value="Longin-like_dom_sf"/>
</dbReference>
<keyword evidence="4 9" id="KW-0931">ER-Golgi transport</keyword>
<dbReference type="GO" id="GO:0006890">
    <property type="term" value="P:retrograde vesicle-mediated transport, Golgi to endoplasmic reticulum"/>
    <property type="evidence" value="ECO:0007669"/>
    <property type="project" value="UniProtKB-UniRule"/>
</dbReference>
<comment type="function">
    <text evidence="9">The coatomer is a cytosolic protein complex that binds to dilysine motifs and reversibly associates with Golgi non-clathrin-coated vesicles, which further mediate biosynthetic protein transport from the ER, via the Golgi up to the trans Golgi network. Coatomer complex is required for budding from Golgi membranes, and is essential for the retrograde Golgi-to-ER transport of dilysine-tagged proteins.</text>
</comment>
<evidence type="ECO:0000256" key="12">
    <source>
        <dbReference type="SAM" id="MobiDB-lite"/>
    </source>
</evidence>
<evidence type="ECO:0000256" key="4">
    <source>
        <dbReference type="ARBA" id="ARBA00022892"/>
    </source>
</evidence>
<dbReference type="AlphaFoldDB" id="A0A9W6T3X8"/>
<comment type="subcellular location">
    <subcellularLocation>
        <location evidence="9 10">Cytoplasm</location>
    </subcellularLocation>
    <subcellularLocation>
        <location evidence="9 10">Cytoplasmic vesicle</location>
        <location evidence="9 10">COPI-coated vesicle membrane</location>
        <topology evidence="9 10">Peripheral membrane protein</topology>
        <orientation evidence="9 10">Cytoplasmic side</orientation>
    </subcellularLocation>
    <subcellularLocation>
        <location evidence="9 10">Golgi apparatus membrane</location>
        <topology evidence="9 10">Peripheral membrane protein</topology>
        <orientation evidence="9 10">Cytoplasmic side</orientation>
    </subcellularLocation>
</comment>
<dbReference type="PANTHER" id="PTHR10121">
    <property type="entry name" value="COATOMER SUBUNIT DELTA"/>
    <property type="match status" value="1"/>
</dbReference>
<evidence type="ECO:0000256" key="2">
    <source>
        <dbReference type="ARBA" id="ARBA00022448"/>
    </source>
</evidence>
<keyword evidence="8 9" id="KW-0968">Cytoplasmic vesicle</keyword>
<dbReference type="InterPro" id="IPR027059">
    <property type="entry name" value="Coatomer_dsu"/>
</dbReference>
<dbReference type="EMBL" id="BSXU01011084">
    <property type="protein sequence ID" value="GME73930.1"/>
    <property type="molecule type" value="Genomic_DNA"/>
</dbReference>
<dbReference type="InterPro" id="IPR036168">
    <property type="entry name" value="AP2_Mu_C_sf"/>
</dbReference>
<accession>A0A9W6T3X8</accession>
<keyword evidence="6 9" id="KW-0333">Golgi apparatus</keyword>
<dbReference type="Pfam" id="PF00928">
    <property type="entry name" value="Adap_comp_sub"/>
    <property type="match status" value="1"/>
</dbReference>
<evidence type="ECO:0000259" key="13">
    <source>
        <dbReference type="PROSITE" id="PS51072"/>
    </source>
</evidence>
<feature type="compositionally biased region" description="Polar residues" evidence="12">
    <location>
        <begin position="185"/>
        <end position="204"/>
    </location>
</feature>
<sequence>MKTSDIDTLHLFASTITTILRTVDEREIFENCFEILNAFDEIITLGYKEPLNLSQIVTFLEMESHEEKIQEIIERNKELEATEQRKRKAKEIQRKEMMRKNMESFEFQQQQNFVSPSYQQQTVVQPSAYTVPEPETTTSPQQARFAGAGRKGGLQLGKKSSRLGASGEGAQPLLISTPAPARRSLQAQRDNTPSTPTKPKITNNGILITINEKFAAQISREGAISQAEIKGDLQLRINDPQLAMSKINLQLNKSSDITTQYKTHPNMEVRS</sequence>
<dbReference type="SUPFAM" id="SSF64356">
    <property type="entry name" value="SNARE-like"/>
    <property type="match status" value="1"/>
</dbReference>
<name>A0A9W6T3X8_AMBMO</name>
<reference evidence="14" key="1">
    <citation type="submission" date="2023-04" db="EMBL/GenBank/DDBJ databases">
        <title>Ambrosiozyma monospora NBRC 1965.</title>
        <authorList>
            <person name="Ichikawa N."/>
            <person name="Sato H."/>
            <person name="Tonouchi N."/>
        </authorList>
    </citation>
    <scope>NUCLEOTIDE SEQUENCE</scope>
    <source>
        <strain evidence="14">NBRC 1965</strain>
    </source>
</reference>
<dbReference type="GO" id="GO:0006888">
    <property type="term" value="P:endoplasmic reticulum to Golgi vesicle-mediated transport"/>
    <property type="evidence" value="ECO:0007669"/>
    <property type="project" value="TreeGrafter"/>
</dbReference>
<dbReference type="PANTHER" id="PTHR10121:SF0">
    <property type="entry name" value="COATOMER SUBUNIT DELTA"/>
    <property type="match status" value="1"/>
</dbReference>